<proteinExistence type="predicted"/>
<keyword evidence="2" id="KW-1015">Disulfide bond</keyword>
<reference evidence="5 6" key="1">
    <citation type="submission" date="2019-05" db="EMBL/GenBank/DDBJ databases">
        <title>Draft genome sequence of Nonomuraea zeae DSM 100528.</title>
        <authorList>
            <person name="Saricaoglu S."/>
            <person name="Isik K."/>
        </authorList>
    </citation>
    <scope>NUCLEOTIDE SEQUENCE [LARGE SCALE GENOMIC DNA]</scope>
    <source>
        <strain evidence="5 6">DSM 100528</strain>
    </source>
</reference>
<evidence type="ECO:0000256" key="1">
    <source>
        <dbReference type="ARBA" id="ARBA00022729"/>
    </source>
</evidence>
<evidence type="ECO:0000256" key="2">
    <source>
        <dbReference type="ARBA" id="ARBA00023157"/>
    </source>
</evidence>
<dbReference type="SMART" id="SM00560">
    <property type="entry name" value="LamGL"/>
    <property type="match status" value="1"/>
</dbReference>
<protein>
    <submittedName>
        <fullName evidence="5">LamG domain-containing protein</fullName>
    </submittedName>
</protein>
<evidence type="ECO:0000259" key="4">
    <source>
        <dbReference type="SMART" id="SM00560"/>
    </source>
</evidence>
<name>A0A5S4GVD7_9ACTN</name>
<dbReference type="RefSeq" id="WP_138689207.1">
    <property type="nucleotide sequence ID" value="NZ_JBHSAZ010000044.1"/>
</dbReference>
<dbReference type="Pfam" id="PF13385">
    <property type="entry name" value="Laminin_G_3"/>
    <property type="match status" value="1"/>
</dbReference>
<evidence type="ECO:0000313" key="5">
    <source>
        <dbReference type="EMBL" id="TMR36927.1"/>
    </source>
</evidence>
<dbReference type="SUPFAM" id="SSF49899">
    <property type="entry name" value="Concanavalin A-like lectins/glucanases"/>
    <property type="match status" value="1"/>
</dbReference>
<gene>
    <name evidence="5" type="ORF">ETD85_09235</name>
</gene>
<feature type="compositionally biased region" description="Basic and acidic residues" evidence="3">
    <location>
        <begin position="1"/>
        <end position="19"/>
    </location>
</feature>
<dbReference type="InterPro" id="IPR013320">
    <property type="entry name" value="ConA-like_dom_sf"/>
</dbReference>
<organism evidence="5 6">
    <name type="scientific">Nonomuraea zeae</name>
    <dbReference type="NCBI Taxonomy" id="1642303"/>
    <lineage>
        <taxon>Bacteria</taxon>
        <taxon>Bacillati</taxon>
        <taxon>Actinomycetota</taxon>
        <taxon>Actinomycetes</taxon>
        <taxon>Streptosporangiales</taxon>
        <taxon>Streptosporangiaceae</taxon>
        <taxon>Nonomuraea</taxon>
    </lineage>
</organism>
<keyword evidence="1" id="KW-0732">Signal</keyword>
<accession>A0A5S4GVD7</accession>
<dbReference type="OrthoDB" id="9772095at2"/>
<evidence type="ECO:0000313" key="6">
    <source>
        <dbReference type="Proteomes" id="UP000306628"/>
    </source>
</evidence>
<dbReference type="AlphaFoldDB" id="A0A5S4GVD7"/>
<dbReference type="InterPro" id="IPR006558">
    <property type="entry name" value="LamG-like"/>
</dbReference>
<feature type="domain" description="LamG-like jellyroll fold" evidence="4">
    <location>
        <begin position="54"/>
        <end position="186"/>
    </location>
</feature>
<comment type="caution">
    <text evidence="5">The sequence shown here is derived from an EMBL/GenBank/DDBJ whole genome shotgun (WGS) entry which is preliminary data.</text>
</comment>
<keyword evidence="6" id="KW-1185">Reference proteome</keyword>
<sequence length="197" mass="21036">MNEGTGKEVADTSGKERHGSLWPGITWTEGKYGKALAFSGAGAHVHIWPHPSTGAATISAWVKPAVTGDRLPILGWVLNGGEKTLVLFTSLNSSYTAPAAMMDKRSQGNDYAMAQQPLPLGEWSHLAASYDDGTIRLFVNGELVAEKYHTLQFADTGNLEIGTGSYDLKGTVIDEVRSYDAALSPAQIKSIMNTPIG</sequence>
<dbReference type="Proteomes" id="UP000306628">
    <property type="component" value="Unassembled WGS sequence"/>
</dbReference>
<dbReference type="EMBL" id="VCKX01000020">
    <property type="protein sequence ID" value="TMR36927.1"/>
    <property type="molecule type" value="Genomic_DNA"/>
</dbReference>
<feature type="region of interest" description="Disordered" evidence="3">
    <location>
        <begin position="1"/>
        <end position="21"/>
    </location>
</feature>
<dbReference type="Gene3D" id="2.60.120.200">
    <property type="match status" value="1"/>
</dbReference>
<evidence type="ECO:0000256" key="3">
    <source>
        <dbReference type="SAM" id="MobiDB-lite"/>
    </source>
</evidence>